<comment type="caution">
    <text evidence="1">The sequence shown here is derived from an EMBL/GenBank/DDBJ whole genome shotgun (WGS) entry which is preliminary data.</text>
</comment>
<protein>
    <submittedName>
        <fullName evidence="1">Uncharacterized protein</fullName>
    </submittedName>
</protein>
<proteinExistence type="predicted"/>
<reference evidence="1" key="1">
    <citation type="journal article" date="2020" name="mSystems">
        <title>Genome- and Community-Level Interaction Insights into Carbon Utilization and Element Cycling Functions of Hydrothermarchaeota in Hydrothermal Sediment.</title>
        <authorList>
            <person name="Zhou Z."/>
            <person name="Liu Y."/>
            <person name="Xu W."/>
            <person name="Pan J."/>
            <person name="Luo Z.H."/>
            <person name="Li M."/>
        </authorList>
    </citation>
    <scope>NUCLEOTIDE SEQUENCE [LARGE SCALE GENOMIC DNA]</scope>
    <source>
        <strain evidence="1">HyVt-233</strain>
    </source>
</reference>
<sequence length="146" mass="17160">MNFEMWQEFLKKKVKHVCEQSNSLVPALFLYYDTPIYKDKQVIAILITNWKKEEFLKQLPELLSISGADGYFFAHEAWASCSPEVLKGNISASQSNERQEMLIFLSVKRNAEPRLFIATINRTEEGKKVSEFIEQKEFKSRFIVEW</sequence>
<name>A0A7C0Y4G2_DESA2</name>
<evidence type="ECO:0000313" key="1">
    <source>
        <dbReference type="EMBL" id="HDD44198.1"/>
    </source>
</evidence>
<dbReference type="EMBL" id="DRBS01000193">
    <property type="protein sequence ID" value="HDD44198.1"/>
    <property type="molecule type" value="Genomic_DNA"/>
</dbReference>
<accession>A0A7C0Y4G2</accession>
<dbReference type="AlphaFoldDB" id="A0A7C0Y4G2"/>
<gene>
    <name evidence="1" type="ORF">ENG63_04985</name>
</gene>
<organism evidence="1">
    <name type="scientific">Desulfofervidus auxilii</name>
    <dbReference type="NCBI Taxonomy" id="1621989"/>
    <lineage>
        <taxon>Bacteria</taxon>
        <taxon>Pseudomonadati</taxon>
        <taxon>Thermodesulfobacteriota</taxon>
        <taxon>Candidatus Desulfofervidia</taxon>
        <taxon>Candidatus Desulfofervidales</taxon>
        <taxon>Candidatus Desulfofervidaceae</taxon>
        <taxon>Candidatus Desulfofervidus</taxon>
    </lineage>
</organism>
<dbReference type="Proteomes" id="UP000886289">
    <property type="component" value="Unassembled WGS sequence"/>
</dbReference>